<evidence type="ECO:0000313" key="13">
    <source>
        <dbReference type="EMBL" id="EAW30329.1"/>
    </source>
</evidence>
<keyword evidence="11" id="KW-0560">Oxidoreductase</keyword>
<dbReference type="PANTHER" id="PTHR47990">
    <property type="entry name" value="2-OXOGLUTARATE (2OG) AND FE(II)-DEPENDENT OXYGENASE SUPERFAMILY PROTEIN-RELATED"/>
    <property type="match status" value="1"/>
</dbReference>
<sequence>MTNVPTIDLNCIDNDALQALDLACRDHGFFFLKGHGLDALVEAVKTQAECFFALPRDEKQKVVRKEDNPMGYYDRELTKQKRDLKEVFDFYARSNGQENRMPWPQQPTEFKETLRAYFLANAELSNRVMHILCNALGVDETSFDRFFMPRHTSSARLNYYPSEDPLAADDQQSVTPLGDMALHHHTDQGAITLLFQDDIGGLQAFSKDAGWIDIPPMEDALVVNIGDIAQVWSNGAYQAALHRVLPIAAGKSRYSLPFFYQPSFDTVVAPHQDLGAPNYRSFNCGDFIQGRIDDNYEDLGADDIQVERFRINA</sequence>
<dbReference type="EC" id="1.14.20.7" evidence="3"/>
<dbReference type="Pfam" id="PF03171">
    <property type="entry name" value="2OG-FeII_Oxy"/>
    <property type="match status" value="1"/>
</dbReference>
<evidence type="ECO:0000256" key="2">
    <source>
        <dbReference type="ARBA" id="ARBA00004767"/>
    </source>
</evidence>
<evidence type="ECO:0000256" key="3">
    <source>
        <dbReference type="ARBA" id="ARBA00012293"/>
    </source>
</evidence>
<dbReference type="EC" id="1.13.12.19" evidence="4"/>
<evidence type="ECO:0000256" key="11">
    <source>
        <dbReference type="RuleBase" id="RU003682"/>
    </source>
</evidence>
<protein>
    <recommendedName>
        <fullName evidence="5">2-oxoglutarate-dependent ethylene/succinate-forming enzyme</fullName>
        <ecNumber evidence="4">1.13.12.19</ecNumber>
        <ecNumber evidence="3">1.14.20.7</ecNumber>
    </recommendedName>
    <alternativeName>
        <fullName evidence="7">2-oxoglutarate dioxygenase (ethylene-forming)</fullName>
    </alternativeName>
    <alternativeName>
        <fullName evidence="8">2-oxoglutarate/L-arginine monooxygenase/decarboxylase (succinate-forming)</fullName>
    </alternativeName>
</protein>
<dbReference type="InterPro" id="IPR005123">
    <property type="entry name" value="Oxoglu/Fe-dep_dioxygenase_dom"/>
</dbReference>
<accession>A0YFB5</accession>
<evidence type="ECO:0000256" key="9">
    <source>
        <dbReference type="ARBA" id="ARBA00047725"/>
    </source>
</evidence>
<dbReference type="OrthoDB" id="21825at2"/>
<proteinExistence type="inferred from homology"/>
<dbReference type="InterPro" id="IPR044861">
    <property type="entry name" value="IPNS-like_FE2OG_OXY"/>
</dbReference>
<evidence type="ECO:0000256" key="5">
    <source>
        <dbReference type="ARBA" id="ARBA00019045"/>
    </source>
</evidence>
<dbReference type="PRINTS" id="PR00682">
    <property type="entry name" value="IPNSYNTHASE"/>
</dbReference>
<evidence type="ECO:0000256" key="7">
    <source>
        <dbReference type="ARBA" id="ARBA00031011"/>
    </source>
</evidence>
<dbReference type="STRING" id="247633.GP2143_08995"/>
<dbReference type="eggNOG" id="COG3491">
    <property type="taxonomic scope" value="Bacteria"/>
</dbReference>
<dbReference type="Proteomes" id="UP000004931">
    <property type="component" value="Unassembled WGS sequence"/>
</dbReference>
<keyword evidence="11" id="KW-0479">Metal-binding</keyword>
<dbReference type="AlphaFoldDB" id="A0YFB5"/>
<dbReference type="PROSITE" id="PS51471">
    <property type="entry name" value="FE2OG_OXY"/>
    <property type="match status" value="1"/>
</dbReference>
<dbReference type="InterPro" id="IPR026992">
    <property type="entry name" value="DIOX_N"/>
</dbReference>
<dbReference type="Gene3D" id="2.60.120.330">
    <property type="entry name" value="B-lactam Antibiotic, Isopenicillin N Synthase, Chain"/>
    <property type="match status" value="1"/>
</dbReference>
<comment type="pathway">
    <text evidence="2">Alkene biosynthesis; ethylene biosynthesis via 2-oxoglutarate.</text>
</comment>
<comment type="cofactor">
    <cofactor evidence="1">
        <name>Fe(2+)</name>
        <dbReference type="ChEBI" id="CHEBI:29033"/>
    </cofactor>
</comment>
<comment type="similarity">
    <text evidence="11">Belongs to the iron/ascorbate-dependent oxidoreductase family.</text>
</comment>
<gene>
    <name evidence="13" type="ORF">GP2143_08995</name>
</gene>
<reference evidence="13 14" key="1">
    <citation type="journal article" date="2010" name="J. Bacteriol.">
        <title>Genome sequence of the oligotrophic marine Gammaproteobacterium HTCC2143, isolated from the Oregon Coast.</title>
        <authorList>
            <person name="Oh H.M."/>
            <person name="Kang I."/>
            <person name="Ferriera S."/>
            <person name="Giovannoni S.J."/>
            <person name="Cho J.C."/>
        </authorList>
    </citation>
    <scope>NUCLEOTIDE SEQUENCE [LARGE SCALE GENOMIC DNA]</scope>
    <source>
        <strain evidence="13 14">HTCC2143</strain>
    </source>
</reference>
<comment type="catalytic activity">
    <reaction evidence="9">
        <text>2-oxoglutarate + O2 + 2 H(+) = ethene + 3 CO2 + H2O</text>
        <dbReference type="Rhea" id="RHEA:31523"/>
        <dbReference type="ChEBI" id="CHEBI:15377"/>
        <dbReference type="ChEBI" id="CHEBI:15378"/>
        <dbReference type="ChEBI" id="CHEBI:15379"/>
        <dbReference type="ChEBI" id="CHEBI:16526"/>
        <dbReference type="ChEBI" id="CHEBI:16810"/>
        <dbReference type="ChEBI" id="CHEBI:18153"/>
        <dbReference type="EC" id="1.13.12.19"/>
    </reaction>
</comment>
<evidence type="ECO:0000259" key="12">
    <source>
        <dbReference type="PROSITE" id="PS51471"/>
    </source>
</evidence>
<comment type="caution">
    <text evidence="13">The sequence shown here is derived from an EMBL/GenBank/DDBJ whole genome shotgun (WGS) entry which is preliminary data.</text>
</comment>
<dbReference type="InterPro" id="IPR050231">
    <property type="entry name" value="Iron_ascorbate_oxido_reductase"/>
</dbReference>
<evidence type="ECO:0000256" key="1">
    <source>
        <dbReference type="ARBA" id="ARBA00001954"/>
    </source>
</evidence>
<dbReference type="EMBL" id="AAVT01000008">
    <property type="protein sequence ID" value="EAW30329.1"/>
    <property type="molecule type" value="Genomic_DNA"/>
</dbReference>
<dbReference type="GO" id="GO:0102276">
    <property type="term" value="F:2-oxoglutarate oxygenase/decarboxylase (ethylene-forming) activity"/>
    <property type="evidence" value="ECO:0007669"/>
    <property type="project" value="UniProtKB-EC"/>
</dbReference>
<evidence type="ECO:0000256" key="10">
    <source>
        <dbReference type="ARBA" id="ARBA00049359"/>
    </source>
</evidence>
<comment type="catalytic activity">
    <reaction evidence="10">
        <text>L-arginine + 2-oxoglutarate + O2 = guanidine + L-glutamate 5-semialdehyde + succinate + CO2</text>
        <dbReference type="Rhea" id="RHEA:31535"/>
        <dbReference type="ChEBI" id="CHEBI:15379"/>
        <dbReference type="ChEBI" id="CHEBI:16526"/>
        <dbReference type="ChEBI" id="CHEBI:16810"/>
        <dbReference type="ChEBI" id="CHEBI:30031"/>
        <dbReference type="ChEBI" id="CHEBI:30087"/>
        <dbReference type="ChEBI" id="CHEBI:32682"/>
        <dbReference type="ChEBI" id="CHEBI:58066"/>
        <dbReference type="EC" id="1.14.20.7"/>
    </reaction>
</comment>
<organism evidence="13 14">
    <name type="scientific">marine gamma proteobacterium HTCC2143</name>
    <dbReference type="NCBI Taxonomy" id="247633"/>
    <lineage>
        <taxon>Bacteria</taxon>
        <taxon>Pseudomonadati</taxon>
        <taxon>Pseudomonadota</taxon>
        <taxon>Gammaproteobacteria</taxon>
        <taxon>Cellvibrionales</taxon>
        <taxon>Spongiibacteraceae</taxon>
        <taxon>BD1-7 clade</taxon>
    </lineage>
</organism>
<keyword evidence="6" id="KW-0266">Ethylene biosynthesis</keyword>
<name>A0YFB5_9GAMM</name>
<evidence type="ECO:0000256" key="6">
    <source>
        <dbReference type="ARBA" id="ARBA00022666"/>
    </source>
</evidence>
<evidence type="ECO:0000256" key="8">
    <source>
        <dbReference type="ARBA" id="ARBA00031282"/>
    </source>
</evidence>
<evidence type="ECO:0000313" key="14">
    <source>
        <dbReference type="Proteomes" id="UP000004931"/>
    </source>
</evidence>
<dbReference type="InterPro" id="IPR027443">
    <property type="entry name" value="IPNS-like_sf"/>
</dbReference>
<dbReference type="Pfam" id="PF14226">
    <property type="entry name" value="DIOX_N"/>
    <property type="match status" value="1"/>
</dbReference>
<keyword evidence="11" id="KW-0408">Iron</keyword>
<evidence type="ECO:0000256" key="4">
    <source>
        <dbReference type="ARBA" id="ARBA00012531"/>
    </source>
</evidence>
<dbReference type="GO" id="GO:0009693">
    <property type="term" value="P:ethylene biosynthetic process"/>
    <property type="evidence" value="ECO:0007669"/>
    <property type="project" value="UniProtKB-KW"/>
</dbReference>
<keyword evidence="14" id="KW-1185">Reference proteome</keyword>
<dbReference type="SUPFAM" id="SSF51197">
    <property type="entry name" value="Clavaminate synthase-like"/>
    <property type="match status" value="1"/>
</dbReference>
<dbReference type="GO" id="GO:0046872">
    <property type="term" value="F:metal ion binding"/>
    <property type="evidence" value="ECO:0007669"/>
    <property type="project" value="UniProtKB-KW"/>
</dbReference>
<feature type="domain" description="Fe2OG dioxygenase" evidence="12">
    <location>
        <begin position="151"/>
        <end position="262"/>
    </location>
</feature>